<dbReference type="OrthoDB" id="536372at2759"/>
<dbReference type="Proteomes" id="UP000801492">
    <property type="component" value="Unassembled WGS sequence"/>
</dbReference>
<evidence type="ECO:0000256" key="2">
    <source>
        <dbReference type="ARBA" id="ARBA00022475"/>
    </source>
</evidence>
<evidence type="ECO:0000256" key="6">
    <source>
        <dbReference type="ARBA" id="ARBA00022989"/>
    </source>
</evidence>
<keyword evidence="14" id="KW-1185">Reference proteome</keyword>
<evidence type="ECO:0000256" key="3">
    <source>
        <dbReference type="ARBA" id="ARBA00022692"/>
    </source>
</evidence>
<feature type="domain" description="PKD/Chitinase" evidence="11">
    <location>
        <begin position="652"/>
        <end position="739"/>
    </location>
</feature>
<dbReference type="InterPro" id="IPR011106">
    <property type="entry name" value="MANSC_N"/>
</dbReference>
<gene>
    <name evidence="13" type="ORF">ILUMI_09143</name>
</gene>
<dbReference type="SMART" id="SM00089">
    <property type="entry name" value="PKD"/>
    <property type="match status" value="5"/>
</dbReference>
<dbReference type="CDD" id="cd00146">
    <property type="entry name" value="PKD"/>
    <property type="match status" value="1"/>
</dbReference>
<evidence type="ECO:0000256" key="1">
    <source>
        <dbReference type="ARBA" id="ARBA00004236"/>
    </source>
</evidence>
<evidence type="ECO:0000256" key="9">
    <source>
        <dbReference type="SAM" id="MobiDB-lite"/>
    </source>
</evidence>
<feature type="domain" description="PKD/Chitinase" evidence="11">
    <location>
        <begin position="367"/>
        <end position="452"/>
    </location>
</feature>
<keyword evidence="3 10" id="KW-0812">Transmembrane</keyword>
<dbReference type="AlphaFoldDB" id="A0A8K0GCQ7"/>
<comment type="subcellular location">
    <subcellularLocation>
        <location evidence="1">Cell membrane</location>
    </subcellularLocation>
</comment>
<accession>A0A8K0GCQ7</accession>
<dbReference type="GO" id="GO:0031410">
    <property type="term" value="C:cytoplasmic vesicle"/>
    <property type="evidence" value="ECO:0007669"/>
    <property type="project" value="TreeGrafter"/>
</dbReference>
<dbReference type="CDD" id="cd19941">
    <property type="entry name" value="TIL"/>
    <property type="match status" value="1"/>
</dbReference>
<feature type="domain" description="PKD/Chitinase" evidence="11">
    <location>
        <begin position="266"/>
        <end position="354"/>
    </location>
</feature>
<feature type="compositionally biased region" description="Basic residues" evidence="9">
    <location>
        <begin position="981"/>
        <end position="990"/>
    </location>
</feature>
<proteinExistence type="predicted"/>
<feature type="domain" description="PKD/Chitinase" evidence="11">
    <location>
        <begin position="554"/>
        <end position="642"/>
    </location>
</feature>
<dbReference type="InterPro" id="IPR022409">
    <property type="entry name" value="PKD/Chitinase_dom"/>
</dbReference>
<sequence length="990" mass="110136">MLIKSLISVGMASKVVFIVFVLSAFVNSQHFGKNKDNLLSSCPRIYQKSFPGYIPKGNLTAGSFQKITDVSDLTQCVIMCCTKEECNVAFMKDRNCYHITCTSSELCAPTLSVNPEFIEHVVMVLVRPVSEDELWRDVIEQELLNDESPATVDREMYNLLSDPRRFEAAYKDLLKMDESSYDYGSSCNVGISETCMQNEECIRNYPKSRAGTCKCKKGFMRNQDGICVFSLELKDKAIKGMTEGLLDNLVPSSNISTAVTKKQLSVTAQSKEVKLPESDVSIKAFVNPPAPEGVKYQYDWTSLAQPAGSAAVKHQSGDEMQLSKLTEGLYTFKVSVSSDDAYGETFVNVTVLPPSRINKPPQIVITPANQTVKLPNTGAVLDASSSTDDDGIVSWHWELQQGPLGYEPQLKDTPTLQLNDLTRPGNYTFKLTVTDTDKATNSSTANITVLKVTDYPPEANAGQDVIIYLPHNQITLNGNLSTDDHNITAWEWTKSAGDADKAVDMQDTRTPYLKLSNLEEGMYIFVLKVTDSANQSSTAEVHVFVKPPTNQPPVAEAGDNITISLPQTWVVLNANKSKDDNKIEAFKWEQVEGPSTVSFANPNMSITNVTGLTKGHYIFKVYVTDDSKNVANDIVHVTVDQNKNQKPTANAGGDFEIELPRNVIFINGSKSSDDWEVVRWKWTRDETSLAIGNIAEGSDETPVLMLTNAVAGKYVFNLSVYDEQGLSDTDTVSITVKNDPKLYYLVEITIDSDVNHLSEAQYAIIKGKLALLVQDGSKLQVRNLRPELGTNRAVISFYVENENGKPLYANDVVQHLRQKLRMDESLLGFSVIKLQTVICQNNCSGHGVCDEQTRNCICEAFWMQDLFKVYFGSDEDSDCKWSILYVVLGVICSVVALVGSFWGVLYLCCNWCTNRRMVVKPTTYKLIEDTDELPPYSRKGNISDSDTDSDVVFESRNKAPARFNIETRNGHKPSRNGFTKMGRRVKTRKL</sequence>
<feature type="domain" description="Seven cysteines N-terminal" evidence="12">
    <location>
        <begin position="37"/>
        <end position="120"/>
    </location>
</feature>
<dbReference type="InterPro" id="IPR029865">
    <property type="entry name" value="KIAA0319-like"/>
</dbReference>
<evidence type="ECO:0000313" key="13">
    <source>
        <dbReference type="EMBL" id="KAF2897027.1"/>
    </source>
</evidence>
<keyword evidence="8" id="KW-0325">Glycoprotein</keyword>
<evidence type="ECO:0000256" key="10">
    <source>
        <dbReference type="SAM" id="Phobius"/>
    </source>
</evidence>
<dbReference type="PANTHER" id="PTHR46182">
    <property type="entry name" value="FI19480P1"/>
    <property type="match status" value="1"/>
</dbReference>
<evidence type="ECO:0000259" key="11">
    <source>
        <dbReference type="SMART" id="SM00089"/>
    </source>
</evidence>
<evidence type="ECO:0000256" key="8">
    <source>
        <dbReference type="ARBA" id="ARBA00023180"/>
    </source>
</evidence>
<dbReference type="EMBL" id="VTPC01004522">
    <property type="protein sequence ID" value="KAF2897027.1"/>
    <property type="molecule type" value="Genomic_DNA"/>
</dbReference>
<evidence type="ECO:0008006" key="15">
    <source>
        <dbReference type="Google" id="ProtNLM"/>
    </source>
</evidence>
<dbReference type="FunFam" id="2.60.40.10:FF:000257">
    <property type="entry name" value="Dyslexia-associated protein KIAA0319-like"/>
    <property type="match status" value="2"/>
</dbReference>
<keyword evidence="5" id="KW-0677">Repeat</keyword>
<dbReference type="InterPro" id="IPR035986">
    <property type="entry name" value="PKD_dom_sf"/>
</dbReference>
<keyword evidence="6 10" id="KW-1133">Transmembrane helix</keyword>
<dbReference type="PANTHER" id="PTHR46182:SF2">
    <property type="entry name" value="FI19480P1"/>
    <property type="match status" value="1"/>
</dbReference>
<reference evidence="13" key="1">
    <citation type="submission" date="2019-08" db="EMBL/GenBank/DDBJ databases">
        <title>The genome of the North American firefly Photinus pyralis.</title>
        <authorList>
            <consortium name="Photinus pyralis genome working group"/>
            <person name="Fallon T.R."/>
            <person name="Sander Lower S.E."/>
            <person name="Weng J.-K."/>
        </authorList>
    </citation>
    <scope>NUCLEOTIDE SEQUENCE</scope>
    <source>
        <strain evidence="13">TRF0915ILg1</strain>
        <tissue evidence="13">Whole body</tissue>
    </source>
</reference>
<keyword evidence="2" id="KW-1003">Cell membrane</keyword>
<keyword evidence="7 10" id="KW-0472">Membrane</keyword>
<dbReference type="SUPFAM" id="SSF49299">
    <property type="entry name" value="PKD domain"/>
    <property type="match status" value="4"/>
</dbReference>
<evidence type="ECO:0000256" key="5">
    <source>
        <dbReference type="ARBA" id="ARBA00022737"/>
    </source>
</evidence>
<dbReference type="Gene3D" id="2.60.40.10">
    <property type="entry name" value="Immunoglobulins"/>
    <property type="match status" value="5"/>
</dbReference>
<evidence type="ECO:0000259" key="12">
    <source>
        <dbReference type="SMART" id="SM00765"/>
    </source>
</evidence>
<dbReference type="GO" id="GO:0005886">
    <property type="term" value="C:plasma membrane"/>
    <property type="evidence" value="ECO:0007669"/>
    <property type="project" value="UniProtKB-SubCell"/>
</dbReference>
<organism evidence="13 14">
    <name type="scientific">Ignelater luminosus</name>
    <name type="common">Cucubano</name>
    <name type="synonym">Pyrophorus luminosus</name>
    <dbReference type="NCBI Taxonomy" id="2038154"/>
    <lineage>
        <taxon>Eukaryota</taxon>
        <taxon>Metazoa</taxon>
        <taxon>Ecdysozoa</taxon>
        <taxon>Arthropoda</taxon>
        <taxon>Hexapoda</taxon>
        <taxon>Insecta</taxon>
        <taxon>Pterygota</taxon>
        <taxon>Neoptera</taxon>
        <taxon>Endopterygota</taxon>
        <taxon>Coleoptera</taxon>
        <taxon>Polyphaga</taxon>
        <taxon>Elateriformia</taxon>
        <taxon>Elateroidea</taxon>
        <taxon>Elateridae</taxon>
        <taxon>Agrypninae</taxon>
        <taxon>Pyrophorini</taxon>
        <taxon>Ignelater</taxon>
    </lineage>
</organism>
<feature type="region of interest" description="Disordered" evidence="9">
    <location>
        <begin position="969"/>
        <end position="990"/>
    </location>
</feature>
<name>A0A8K0GCQ7_IGNLU</name>
<dbReference type="FunFam" id="2.60.40.10:FF:001655">
    <property type="entry name" value="Blast:Dyslexia-associated protein KIAA0319"/>
    <property type="match status" value="1"/>
</dbReference>
<comment type="caution">
    <text evidence="13">The sequence shown here is derived from an EMBL/GenBank/DDBJ whole genome shotgun (WGS) entry which is preliminary data.</text>
</comment>
<feature type="domain" description="PKD/Chitinase" evidence="11">
    <location>
        <begin position="462"/>
        <end position="548"/>
    </location>
</feature>
<protein>
    <recommendedName>
        <fullName evidence="15">Dyslexia-associated protein</fullName>
    </recommendedName>
</protein>
<dbReference type="InterPro" id="IPR013783">
    <property type="entry name" value="Ig-like_fold"/>
</dbReference>
<dbReference type="InterPro" id="IPR013980">
    <property type="entry name" value="MANSC_dom"/>
</dbReference>
<dbReference type="SMART" id="SM00765">
    <property type="entry name" value="MANEC"/>
    <property type="match status" value="1"/>
</dbReference>
<dbReference type="Pfam" id="PF22352">
    <property type="entry name" value="K319L-like_PKD"/>
    <property type="match status" value="5"/>
</dbReference>
<dbReference type="GO" id="GO:0001764">
    <property type="term" value="P:neuron migration"/>
    <property type="evidence" value="ECO:0007669"/>
    <property type="project" value="TreeGrafter"/>
</dbReference>
<keyword evidence="4" id="KW-0732">Signal</keyword>
<dbReference type="FunFam" id="2.60.40.10:FF:000061">
    <property type="entry name" value="Dyslexia-associated protein KIAA0319 homolog"/>
    <property type="match status" value="2"/>
</dbReference>
<dbReference type="Pfam" id="PF23597">
    <property type="entry name" value="KIAA0319_N"/>
    <property type="match status" value="1"/>
</dbReference>
<evidence type="ECO:0000256" key="4">
    <source>
        <dbReference type="ARBA" id="ARBA00022729"/>
    </source>
</evidence>
<evidence type="ECO:0000256" key="7">
    <source>
        <dbReference type="ARBA" id="ARBA00023136"/>
    </source>
</evidence>
<evidence type="ECO:0000313" key="14">
    <source>
        <dbReference type="Proteomes" id="UP000801492"/>
    </source>
</evidence>
<feature type="transmembrane region" description="Helical" evidence="10">
    <location>
        <begin position="883"/>
        <end position="907"/>
    </location>
</feature>